<organism evidence="1">
    <name type="scientific">CrAss-like virus sp. ctYsL76</name>
    <dbReference type="NCBI Taxonomy" id="2826826"/>
    <lineage>
        <taxon>Viruses</taxon>
        <taxon>Duplodnaviria</taxon>
        <taxon>Heunggongvirae</taxon>
        <taxon>Uroviricota</taxon>
        <taxon>Caudoviricetes</taxon>
        <taxon>Crassvirales</taxon>
    </lineage>
</organism>
<name>A0A8S5QLI9_9CAUD</name>
<reference evidence="1" key="1">
    <citation type="journal article" date="2021" name="Proc. Natl. Acad. Sci. U.S.A.">
        <title>A Catalog of Tens of Thousands of Viruses from Human Metagenomes Reveals Hidden Associations with Chronic Diseases.</title>
        <authorList>
            <person name="Tisza M.J."/>
            <person name="Buck C.B."/>
        </authorList>
    </citation>
    <scope>NUCLEOTIDE SEQUENCE</scope>
    <source>
        <strain evidence="1">CtYsL76</strain>
    </source>
</reference>
<evidence type="ECO:0000313" key="1">
    <source>
        <dbReference type="EMBL" id="DAE19944.1"/>
    </source>
</evidence>
<accession>A0A8S5QLI9</accession>
<protein>
    <submittedName>
        <fullName evidence="1">Uncharacterized protein</fullName>
    </submittedName>
</protein>
<proteinExistence type="predicted"/>
<sequence length="42" mass="4750">MLQSCNKYRTNNSVLQASQVSRIFSLILYLPGDQGLTLYNIS</sequence>
<dbReference type="EMBL" id="BK015689">
    <property type="protein sequence ID" value="DAE19944.1"/>
    <property type="molecule type" value="Genomic_DNA"/>
</dbReference>